<evidence type="ECO:0000256" key="1">
    <source>
        <dbReference type="ARBA" id="ARBA00022475"/>
    </source>
</evidence>
<feature type="transmembrane region" description="Helical" evidence="5">
    <location>
        <begin position="103"/>
        <end position="125"/>
    </location>
</feature>
<keyword evidence="4 5" id="KW-0472">Membrane</keyword>
<evidence type="ECO:0000256" key="5">
    <source>
        <dbReference type="HAMAP-Rule" id="MF_00709"/>
    </source>
</evidence>
<feature type="transmembrane region" description="Helical" evidence="5">
    <location>
        <begin position="63"/>
        <end position="82"/>
    </location>
</feature>
<dbReference type="SUPFAM" id="SSF81343">
    <property type="entry name" value="Fumarate reductase respiratory complex transmembrane subunits"/>
    <property type="match status" value="1"/>
</dbReference>
<organism evidence="6 7">
    <name type="scientific">Vreelandella vilamensis</name>
    <dbReference type="NCBI Taxonomy" id="531309"/>
    <lineage>
        <taxon>Bacteria</taxon>
        <taxon>Pseudomonadati</taxon>
        <taxon>Pseudomonadota</taxon>
        <taxon>Gammaproteobacteria</taxon>
        <taxon>Oceanospirillales</taxon>
        <taxon>Halomonadaceae</taxon>
        <taxon>Vreelandella</taxon>
    </lineage>
</organism>
<evidence type="ECO:0000256" key="3">
    <source>
        <dbReference type="ARBA" id="ARBA00022989"/>
    </source>
</evidence>
<keyword evidence="2 5" id="KW-0812">Transmembrane</keyword>
<dbReference type="InterPro" id="IPR003418">
    <property type="entry name" value="Fumarate_red_D"/>
</dbReference>
<comment type="subunit">
    <text evidence="5">Part of an enzyme complex containing four subunits: a flavoprotein (FrdA), an iron-sulfur protein (FrdB), and two hydrophobic anchor proteins (FrdC and FrdD).</text>
</comment>
<comment type="function">
    <text evidence="5">Anchors the catalytic components of the fumarate reductase complex to the cell membrane, binds quinones.</text>
</comment>
<dbReference type="RefSeq" id="WP_309655099.1">
    <property type="nucleotide sequence ID" value="NZ_JARWAN010000004.1"/>
</dbReference>
<dbReference type="HAMAP" id="MF_00709">
    <property type="entry name" value="Fumarate_red_D"/>
    <property type="match status" value="1"/>
</dbReference>
<evidence type="ECO:0000313" key="6">
    <source>
        <dbReference type="EMBL" id="MDR5898194.1"/>
    </source>
</evidence>
<keyword evidence="1 5" id="KW-1003">Cell membrane</keyword>
<keyword evidence="3 5" id="KW-1133">Transmembrane helix</keyword>
<dbReference type="InterPro" id="IPR034804">
    <property type="entry name" value="SQR/QFR_C/D"/>
</dbReference>
<accession>A0ABU1H1U4</accession>
<evidence type="ECO:0000313" key="7">
    <source>
        <dbReference type="Proteomes" id="UP001254564"/>
    </source>
</evidence>
<dbReference type="Gene3D" id="1.20.1300.10">
    <property type="entry name" value="Fumarate reductase/succinate dehydrogenase, transmembrane subunit"/>
    <property type="match status" value="1"/>
</dbReference>
<protein>
    <recommendedName>
        <fullName evidence="5">Fumarate reductase subunit D</fullName>
    </recommendedName>
    <alternativeName>
        <fullName evidence="5">Quinol-fumarate reductase subunit D</fullName>
        <shortName evidence="5">QFR subunit D</shortName>
    </alternativeName>
</protein>
<comment type="caution">
    <text evidence="6">The sequence shown here is derived from an EMBL/GenBank/DDBJ whole genome shotgun (WGS) entry which is preliminary data.</text>
</comment>
<dbReference type="NCBIfam" id="NF003977">
    <property type="entry name" value="PRK05470.1-1"/>
    <property type="match status" value="1"/>
</dbReference>
<evidence type="ECO:0000256" key="2">
    <source>
        <dbReference type="ARBA" id="ARBA00022692"/>
    </source>
</evidence>
<gene>
    <name evidence="5" type="primary">frdD</name>
    <name evidence="6" type="ORF">QC823_04195</name>
</gene>
<proteinExistence type="inferred from homology"/>
<dbReference type="Proteomes" id="UP001254564">
    <property type="component" value="Unassembled WGS sequence"/>
</dbReference>
<reference evidence="6 7" key="1">
    <citation type="submission" date="2023-04" db="EMBL/GenBank/DDBJ databases">
        <title>A long-awaited taxogenomic arrangement of the family Halomonadaceae.</title>
        <authorList>
            <person name="De La Haba R."/>
            <person name="Chuvochina M."/>
            <person name="Wittouck S."/>
            <person name="Arahal D.R."/>
            <person name="Sanchez-Porro C."/>
            <person name="Hugenholtz P."/>
            <person name="Ventosa A."/>
        </authorList>
    </citation>
    <scope>NUCLEOTIDE SEQUENCE [LARGE SCALE GENOMIC DNA]</scope>
    <source>
        <strain evidence="6 7">DSM 21020</strain>
    </source>
</reference>
<sequence length="127" mass="13473">MNKTQSGSLKKSDEPIWWGLFSAGGVCFAVFVPAAILFIALLIPAGIVSPEALSFERARSMVFSLPGLMFIGAVICLPLFHAAHRIRHGLHDLKLGSKRLNKLVTYGSAALLSALALIGFAVGVLSP</sequence>
<name>A0ABU1H1U4_9GAMM</name>
<comment type="subcellular location">
    <subcellularLocation>
        <location evidence="5">Cell membrane</location>
        <topology evidence="5">Multi-pass membrane protein</topology>
    </subcellularLocation>
</comment>
<keyword evidence="7" id="KW-1185">Reference proteome</keyword>
<feature type="transmembrane region" description="Helical" evidence="5">
    <location>
        <begin position="20"/>
        <end position="43"/>
    </location>
</feature>
<comment type="similarity">
    <text evidence="5">Belongs to the FrdD family.</text>
</comment>
<dbReference type="EMBL" id="JARWAN010000004">
    <property type="protein sequence ID" value="MDR5898194.1"/>
    <property type="molecule type" value="Genomic_DNA"/>
</dbReference>
<evidence type="ECO:0000256" key="4">
    <source>
        <dbReference type="ARBA" id="ARBA00023136"/>
    </source>
</evidence>
<dbReference type="Pfam" id="PF02313">
    <property type="entry name" value="Fumarate_red_D"/>
    <property type="match status" value="1"/>
</dbReference>